<dbReference type="Gramene" id="TVU08778">
    <property type="protein sequence ID" value="TVU08778"/>
    <property type="gene ID" value="EJB05_42190"/>
</dbReference>
<feature type="non-terminal residue" evidence="3">
    <location>
        <position position="1"/>
    </location>
</feature>
<dbReference type="InterPro" id="IPR005174">
    <property type="entry name" value="KIB1-4_b-propeller"/>
</dbReference>
<evidence type="ECO:0000256" key="1">
    <source>
        <dbReference type="SAM" id="MobiDB-lite"/>
    </source>
</evidence>
<organism evidence="3 4">
    <name type="scientific">Eragrostis curvula</name>
    <name type="common">weeping love grass</name>
    <dbReference type="NCBI Taxonomy" id="38414"/>
    <lineage>
        <taxon>Eukaryota</taxon>
        <taxon>Viridiplantae</taxon>
        <taxon>Streptophyta</taxon>
        <taxon>Embryophyta</taxon>
        <taxon>Tracheophyta</taxon>
        <taxon>Spermatophyta</taxon>
        <taxon>Magnoliopsida</taxon>
        <taxon>Liliopsida</taxon>
        <taxon>Poales</taxon>
        <taxon>Poaceae</taxon>
        <taxon>PACMAD clade</taxon>
        <taxon>Chloridoideae</taxon>
        <taxon>Eragrostideae</taxon>
        <taxon>Eragrostidinae</taxon>
        <taxon>Eragrostis</taxon>
    </lineage>
</organism>
<reference evidence="3 4" key="1">
    <citation type="journal article" date="2019" name="Sci. Rep.">
        <title>A high-quality genome of Eragrostis curvula grass provides insights into Poaceae evolution and supports new strategies to enhance forage quality.</title>
        <authorList>
            <person name="Carballo J."/>
            <person name="Santos B.A.C.M."/>
            <person name="Zappacosta D."/>
            <person name="Garbus I."/>
            <person name="Selva J.P."/>
            <person name="Gallo C.A."/>
            <person name="Diaz A."/>
            <person name="Albertini E."/>
            <person name="Caccamo M."/>
            <person name="Echenique V."/>
        </authorList>
    </citation>
    <scope>NUCLEOTIDE SEQUENCE [LARGE SCALE GENOMIC DNA]</scope>
    <source>
        <strain evidence="4">cv. Victoria</strain>
        <tissue evidence="3">Leaf</tissue>
    </source>
</reference>
<name>A0A5J9TCS7_9POAL</name>
<dbReference type="Pfam" id="PF03478">
    <property type="entry name" value="Beta-prop_KIB1-4"/>
    <property type="match status" value="1"/>
</dbReference>
<evidence type="ECO:0000313" key="3">
    <source>
        <dbReference type="EMBL" id="TVU08778.1"/>
    </source>
</evidence>
<dbReference type="EMBL" id="RWGY01000039">
    <property type="protein sequence ID" value="TVU08778.1"/>
    <property type="molecule type" value="Genomic_DNA"/>
</dbReference>
<dbReference type="Proteomes" id="UP000324897">
    <property type="component" value="Chromosome 3"/>
</dbReference>
<evidence type="ECO:0000259" key="2">
    <source>
        <dbReference type="Pfam" id="PF03478"/>
    </source>
</evidence>
<dbReference type="OrthoDB" id="600273at2759"/>
<feature type="region of interest" description="Disordered" evidence="1">
    <location>
        <begin position="13"/>
        <end position="41"/>
    </location>
</feature>
<keyword evidence="4" id="KW-1185">Reference proteome</keyword>
<comment type="caution">
    <text evidence="3">The sequence shown here is derived from an EMBL/GenBank/DDBJ whole genome shotgun (WGS) entry which is preliminary data.</text>
</comment>
<proteinExistence type="predicted"/>
<protein>
    <recommendedName>
        <fullName evidence="2">KIB1-4 beta-propeller domain-containing protein</fullName>
    </recommendedName>
</protein>
<dbReference type="PANTHER" id="PTHR33165:SF86">
    <property type="entry name" value="EXPRESSED PROTEIN"/>
    <property type="match status" value="1"/>
</dbReference>
<evidence type="ECO:0000313" key="4">
    <source>
        <dbReference type="Proteomes" id="UP000324897"/>
    </source>
</evidence>
<sequence>MGGGISAGVVWRGRVLQPGAPPPPTPRPTRATRASTLASGSPWTRCTTTTYECRLFVNVATGRFVRKDMPMLRNYFVVAGAAGGQLVLAERSPPHAARILNPFTGGMIRFEAPVPSSEMEIVAHIIGSSPPTLVLVCGKSGAIYHANPDDKCFYFHVEKDRFSNSLMWTTLVCGIYAAAREDQGSFASRLSPAVNKIRRLVKSLSPDHFSDKEIDALTDDFVVESEGETLIVFKLRRGMKVFKLDTVTDMVQPVKDLGNRALFVSDSMCLSIDASKFPSVVPNCIYHIVVENISALDFGVCVYSLKDKNEVTLSLGTPSFDSRSAPQLPRLSMFEHLNLGRSTCLPLWPSNRRL</sequence>
<dbReference type="PANTHER" id="PTHR33165">
    <property type="entry name" value="F-BOX DOMAIN CONTAINING PROTEIN-LIKE-RELATED"/>
    <property type="match status" value="1"/>
</dbReference>
<dbReference type="AlphaFoldDB" id="A0A5J9TCS7"/>
<gene>
    <name evidence="3" type="ORF">EJB05_42190</name>
</gene>
<feature type="domain" description="KIB1-4 beta-propeller" evidence="2">
    <location>
        <begin position="66"/>
        <end position="303"/>
    </location>
</feature>
<accession>A0A5J9TCS7</accession>